<comment type="caution">
    <text evidence="1">The sequence shown here is derived from an EMBL/GenBank/DDBJ whole genome shotgun (WGS) entry which is preliminary data.</text>
</comment>
<protein>
    <submittedName>
        <fullName evidence="1">Glycosyltransferase</fullName>
    </submittedName>
</protein>
<dbReference type="EMBL" id="CM051394">
    <property type="protein sequence ID" value="KAJ4728149.1"/>
    <property type="molecule type" value="Genomic_DNA"/>
</dbReference>
<evidence type="ECO:0000313" key="1">
    <source>
        <dbReference type="EMBL" id="KAJ4728149.1"/>
    </source>
</evidence>
<sequence length="450" mass="50177">MDQEPHIVIVPSPGMGHLIPLVEFAKELVLHHEFSVTIIISTTGSILLKSQKSVLEILPQGINRVFLPPVSFDDLPEDTRIQTKLTLTVTRSLPFLRDAIRSLVATTRLLALVTDHFGTDSFDVANEFNVPPYLFFTSSPLNLSFMLFDLPKMDKSVSCEYRDMPEPVVNIPGFSTLVHVSDLPDPVQDRKNDAYKWLLHNAKRFVLADGIILNSFGELAPGLIKVLQEEVTGKRPVYPIGPIIRTGSSHGSDGSDCLKWLDNQPSKSVLFISFGSGGTLSYDQLTELALGLEISEQKFLWVVKSPDEKTKGQGLVVPSWAPQIEILSHDSTGGFSTHCGWNSTVESVVHGVPMIAWPLFAEQKLNAVMLSEDIKVAVRPKSNENGLVRREEIARVVKSLIQGEEGLRIRERMDRLRNAAANALREEGSSTKSRLELLLKWKNHERIYQN</sequence>
<organism evidence="1 2">
    <name type="scientific">Melia azedarach</name>
    <name type="common">Chinaberry tree</name>
    <dbReference type="NCBI Taxonomy" id="155640"/>
    <lineage>
        <taxon>Eukaryota</taxon>
        <taxon>Viridiplantae</taxon>
        <taxon>Streptophyta</taxon>
        <taxon>Embryophyta</taxon>
        <taxon>Tracheophyta</taxon>
        <taxon>Spermatophyta</taxon>
        <taxon>Magnoliopsida</taxon>
        <taxon>eudicotyledons</taxon>
        <taxon>Gunneridae</taxon>
        <taxon>Pentapetalae</taxon>
        <taxon>rosids</taxon>
        <taxon>malvids</taxon>
        <taxon>Sapindales</taxon>
        <taxon>Meliaceae</taxon>
        <taxon>Melia</taxon>
    </lineage>
</organism>
<dbReference type="Proteomes" id="UP001164539">
    <property type="component" value="Chromosome 1"/>
</dbReference>
<proteinExistence type="predicted"/>
<accession>A0ACC1YY94</accession>
<keyword evidence="2" id="KW-1185">Reference proteome</keyword>
<evidence type="ECO:0000313" key="2">
    <source>
        <dbReference type="Proteomes" id="UP001164539"/>
    </source>
</evidence>
<gene>
    <name evidence="1" type="ORF">OWV82_001131</name>
</gene>
<name>A0ACC1YY94_MELAZ</name>
<reference evidence="1 2" key="1">
    <citation type="journal article" date="2023" name="Science">
        <title>Complex scaffold remodeling in plant triterpene biosynthesis.</title>
        <authorList>
            <person name="De La Pena R."/>
            <person name="Hodgson H."/>
            <person name="Liu J.C."/>
            <person name="Stephenson M.J."/>
            <person name="Martin A.C."/>
            <person name="Owen C."/>
            <person name="Harkess A."/>
            <person name="Leebens-Mack J."/>
            <person name="Jimenez L.E."/>
            <person name="Osbourn A."/>
            <person name="Sattely E.S."/>
        </authorList>
    </citation>
    <scope>NUCLEOTIDE SEQUENCE [LARGE SCALE GENOMIC DNA]</scope>
    <source>
        <strain evidence="2">cv. JPN11</strain>
        <tissue evidence="1">Leaf</tissue>
    </source>
</reference>